<dbReference type="Proteomes" id="UP001595387">
    <property type="component" value="Unassembled WGS sequence"/>
</dbReference>
<keyword evidence="3" id="KW-0677">Repeat</keyword>
<dbReference type="Pfam" id="PF13181">
    <property type="entry name" value="TPR_8"/>
    <property type="match status" value="1"/>
</dbReference>
<comment type="caution">
    <text evidence="7">The sequence shown here is derived from an EMBL/GenBank/DDBJ whole genome shotgun (WGS) entry which is preliminary data.</text>
</comment>
<dbReference type="SUPFAM" id="SSF47413">
    <property type="entry name" value="lambda repressor-like DNA-binding domains"/>
    <property type="match status" value="1"/>
</dbReference>
<dbReference type="CDD" id="cd00093">
    <property type="entry name" value="HTH_XRE"/>
    <property type="match status" value="1"/>
</dbReference>
<dbReference type="RefSeq" id="WP_390307480.1">
    <property type="nucleotide sequence ID" value="NZ_JBHRRZ010000037.1"/>
</dbReference>
<sequence>MGILIDIGSFIKLQRTKKDMTQGELAKGIVSLSYLSKIENKKTEASPEIIQMLCTRLGVQLNNDLDMTIQEKCKEWYSILFESTDKEKIIATYQEIQELMNSNLSENLLMFEIHKIRYHLVLGEQDAALDKINELNEMADSFDHLQQYYWYKFRGNYNSTIGEFNQAIKLYKLAEEKVNKVDIEEAEIADLHYIMAVTHSKLRNTLEVIDFAEKALEIYMKEYNFRRCAQSHIVLGISYRRIKMYEKAIKNYNLARHLGELNKDKSVIQLTNLNLGYLHSAIGNSREAIQYFMEVSEDEEVSRYQRLAAITSLIKEYYEDSNSHEEMEETITKAFEIAETVKDEMSYKLFYYMIHTYNYATKGEYEKFRSLVIEEFIPYLKEQKDYANLVVYSNMLAAHFESIGKYKDSVKYYKLANSTYEELINL</sequence>
<gene>
    <name evidence="7" type="ORF">ACFODW_14410</name>
</gene>
<evidence type="ECO:0000313" key="7">
    <source>
        <dbReference type="EMBL" id="MFC2949511.1"/>
    </source>
</evidence>
<reference evidence="8" key="1">
    <citation type="journal article" date="2019" name="Int. J. Syst. Evol. Microbiol.">
        <title>The Global Catalogue of Microorganisms (GCM) 10K type strain sequencing project: providing services to taxonomists for standard genome sequencing and annotation.</title>
        <authorList>
            <consortium name="The Broad Institute Genomics Platform"/>
            <consortium name="The Broad Institute Genome Sequencing Center for Infectious Disease"/>
            <person name="Wu L."/>
            <person name="Ma J."/>
        </authorList>
    </citation>
    <scope>NUCLEOTIDE SEQUENCE [LARGE SCALE GENOMIC DNA]</scope>
    <source>
        <strain evidence="8">KCTC 13193</strain>
    </source>
</reference>
<dbReference type="PANTHER" id="PTHR46630:SF1">
    <property type="entry name" value="TETRATRICOPEPTIDE REPEAT PROTEIN 29"/>
    <property type="match status" value="1"/>
</dbReference>
<dbReference type="EMBL" id="JBHRRZ010000037">
    <property type="protein sequence ID" value="MFC2949511.1"/>
    <property type="molecule type" value="Genomic_DNA"/>
</dbReference>
<dbReference type="Pfam" id="PF01381">
    <property type="entry name" value="HTH_3"/>
    <property type="match status" value="1"/>
</dbReference>
<dbReference type="InterPro" id="IPR011990">
    <property type="entry name" value="TPR-like_helical_dom_sf"/>
</dbReference>
<dbReference type="InterPro" id="IPR010982">
    <property type="entry name" value="Lambda_DNA-bd_dom_sf"/>
</dbReference>
<dbReference type="Gene3D" id="1.10.260.40">
    <property type="entry name" value="lambda repressor-like DNA-binding domains"/>
    <property type="match status" value="1"/>
</dbReference>
<evidence type="ECO:0000256" key="4">
    <source>
        <dbReference type="ARBA" id="ARBA00022803"/>
    </source>
</evidence>
<keyword evidence="4" id="KW-0802">TPR repeat</keyword>
<keyword evidence="8" id="KW-1185">Reference proteome</keyword>
<accession>A0ABV7A9E0</accession>
<evidence type="ECO:0000256" key="3">
    <source>
        <dbReference type="ARBA" id="ARBA00022737"/>
    </source>
</evidence>
<proteinExistence type="inferred from homology"/>
<name>A0ABV7A9E0_9BACI</name>
<dbReference type="PANTHER" id="PTHR46630">
    <property type="entry name" value="TETRATRICOPEPTIDE REPEAT PROTEIN 29"/>
    <property type="match status" value="1"/>
</dbReference>
<dbReference type="Gene3D" id="1.25.40.10">
    <property type="entry name" value="Tetratricopeptide repeat domain"/>
    <property type="match status" value="1"/>
</dbReference>
<protein>
    <submittedName>
        <fullName evidence="7">Helix-turn-helix domain-containing protein</fullName>
    </submittedName>
</protein>
<evidence type="ECO:0000256" key="1">
    <source>
        <dbReference type="ARBA" id="ARBA00004496"/>
    </source>
</evidence>
<comment type="subcellular location">
    <subcellularLocation>
        <location evidence="1">Cytoplasm</location>
    </subcellularLocation>
</comment>
<evidence type="ECO:0000259" key="6">
    <source>
        <dbReference type="PROSITE" id="PS50943"/>
    </source>
</evidence>
<evidence type="ECO:0000256" key="2">
    <source>
        <dbReference type="ARBA" id="ARBA00022490"/>
    </source>
</evidence>
<dbReference type="InterPro" id="IPR001387">
    <property type="entry name" value="Cro/C1-type_HTH"/>
</dbReference>
<comment type="similarity">
    <text evidence="5">Belongs to the Rap family.</text>
</comment>
<organism evidence="7 8">
    <name type="scientific">Virgibacillus sediminis</name>
    <dbReference type="NCBI Taxonomy" id="202260"/>
    <lineage>
        <taxon>Bacteria</taxon>
        <taxon>Bacillati</taxon>
        <taxon>Bacillota</taxon>
        <taxon>Bacilli</taxon>
        <taxon>Bacillales</taxon>
        <taxon>Bacillaceae</taxon>
        <taxon>Virgibacillus</taxon>
    </lineage>
</organism>
<dbReference type="PROSITE" id="PS50943">
    <property type="entry name" value="HTH_CROC1"/>
    <property type="match status" value="1"/>
</dbReference>
<dbReference type="InterPro" id="IPR019734">
    <property type="entry name" value="TPR_rpt"/>
</dbReference>
<dbReference type="SMART" id="SM00530">
    <property type="entry name" value="HTH_XRE"/>
    <property type="match status" value="1"/>
</dbReference>
<dbReference type="SUPFAM" id="SSF48452">
    <property type="entry name" value="TPR-like"/>
    <property type="match status" value="1"/>
</dbReference>
<dbReference type="InterPro" id="IPR051476">
    <property type="entry name" value="Bac_ResReg_Asp_Phosphatase"/>
</dbReference>
<evidence type="ECO:0000313" key="8">
    <source>
        <dbReference type="Proteomes" id="UP001595387"/>
    </source>
</evidence>
<dbReference type="SMART" id="SM00028">
    <property type="entry name" value="TPR"/>
    <property type="match status" value="4"/>
</dbReference>
<evidence type="ECO:0000256" key="5">
    <source>
        <dbReference type="ARBA" id="ARBA00038253"/>
    </source>
</evidence>
<feature type="domain" description="HTH cro/C1-type" evidence="6">
    <location>
        <begin position="11"/>
        <end position="65"/>
    </location>
</feature>
<keyword evidence="2" id="KW-0963">Cytoplasm</keyword>